<dbReference type="Proteomes" id="UP000607653">
    <property type="component" value="Unassembled WGS sequence"/>
</dbReference>
<keyword evidence="1" id="KW-0732">Signal</keyword>
<dbReference type="AlphaFoldDB" id="A0A822XUY2"/>
<proteinExistence type="predicted"/>
<name>A0A822XUY2_NELNU</name>
<gene>
    <name evidence="2" type="ORF">HUJ06_025600</name>
</gene>
<accession>A0A822XUY2</accession>
<evidence type="ECO:0000256" key="1">
    <source>
        <dbReference type="SAM" id="SignalP"/>
    </source>
</evidence>
<dbReference type="EMBL" id="DUZY01000001">
    <property type="protein sequence ID" value="DAD24137.1"/>
    <property type="molecule type" value="Genomic_DNA"/>
</dbReference>
<feature type="signal peptide" evidence="1">
    <location>
        <begin position="1"/>
        <end position="27"/>
    </location>
</feature>
<organism evidence="2 3">
    <name type="scientific">Nelumbo nucifera</name>
    <name type="common">Sacred lotus</name>
    <dbReference type="NCBI Taxonomy" id="4432"/>
    <lineage>
        <taxon>Eukaryota</taxon>
        <taxon>Viridiplantae</taxon>
        <taxon>Streptophyta</taxon>
        <taxon>Embryophyta</taxon>
        <taxon>Tracheophyta</taxon>
        <taxon>Spermatophyta</taxon>
        <taxon>Magnoliopsida</taxon>
        <taxon>Proteales</taxon>
        <taxon>Nelumbonaceae</taxon>
        <taxon>Nelumbo</taxon>
    </lineage>
</organism>
<evidence type="ECO:0008006" key="4">
    <source>
        <dbReference type="Google" id="ProtNLM"/>
    </source>
</evidence>
<comment type="caution">
    <text evidence="2">The sequence shown here is derived from an EMBL/GenBank/DDBJ whole genome shotgun (WGS) entry which is preliminary data.</text>
</comment>
<reference evidence="2 3" key="1">
    <citation type="journal article" date="2020" name="Mol. Biol. Evol.">
        <title>Distinct Expression and Methylation Patterns for Genes with Different Fates following a Single Whole-Genome Duplication in Flowering Plants.</title>
        <authorList>
            <person name="Shi T."/>
            <person name="Rahmani R.S."/>
            <person name="Gugger P.F."/>
            <person name="Wang M."/>
            <person name="Li H."/>
            <person name="Zhang Y."/>
            <person name="Li Z."/>
            <person name="Wang Q."/>
            <person name="Van de Peer Y."/>
            <person name="Marchal K."/>
            <person name="Chen J."/>
        </authorList>
    </citation>
    <scope>NUCLEOTIDE SEQUENCE [LARGE SCALE GENOMIC DNA]</scope>
    <source>
        <tissue evidence="2">Leaf</tissue>
    </source>
</reference>
<evidence type="ECO:0000313" key="2">
    <source>
        <dbReference type="EMBL" id="DAD24137.1"/>
    </source>
</evidence>
<feature type="chain" id="PRO_5032577721" description="Rapid ALkalinization Factor" evidence="1">
    <location>
        <begin position="28"/>
        <end position="72"/>
    </location>
</feature>
<keyword evidence="3" id="KW-1185">Reference proteome</keyword>
<sequence>MEMSKVKVCFLLVILINMAWMNEQVNGAWLDLDPCKGPHPPPHCAEAADPKSDAHEVTRFDRGCSERDRCRK</sequence>
<protein>
    <recommendedName>
        <fullName evidence="4">Rapid ALkalinization Factor</fullName>
    </recommendedName>
</protein>
<evidence type="ECO:0000313" key="3">
    <source>
        <dbReference type="Proteomes" id="UP000607653"/>
    </source>
</evidence>